<feature type="transmembrane region" description="Helical" evidence="6">
    <location>
        <begin position="98"/>
        <end position="116"/>
    </location>
</feature>
<dbReference type="OrthoDB" id="3296441at2"/>
<accession>A0A4R7J9J4</accession>
<evidence type="ECO:0000256" key="4">
    <source>
        <dbReference type="ARBA" id="ARBA00022989"/>
    </source>
</evidence>
<keyword evidence="5 6" id="KW-0472">Membrane</keyword>
<dbReference type="PANTHER" id="PTHR33545">
    <property type="entry name" value="UPF0750 MEMBRANE PROTEIN YITT-RELATED"/>
    <property type="match status" value="1"/>
</dbReference>
<organism evidence="7 8">
    <name type="scientific">Naumannella halotolerans</name>
    <dbReference type="NCBI Taxonomy" id="993414"/>
    <lineage>
        <taxon>Bacteria</taxon>
        <taxon>Bacillati</taxon>
        <taxon>Actinomycetota</taxon>
        <taxon>Actinomycetes</taxon>
        <taxon>Propionibacteriales</taxon>
        <taxon>Propionibacteriaceae</taxon>
        <taxon>Naumannella</taxon>
    </lineage>
</organism>
<feature type="transmembrane region" description="Helical" evidence="6">
    <location>
        <begin position="161"/>
        <end position="179"/>
    </location>
</feature>
<dbReference type="RefSeq" id="WP_133754442.1">
    <property type="nucleotide sequence ID" value="NZ_SOAW01000001.1"/>
</dbReference>
<keyword evidence="2" id="KW-1003">Cell membrane</keyword>
<evidence type="ECO:0000256" key="1">
    <source>
        <dbReference type="ARBA" id="ARBA00004651"/>
    </source>
</evidence>
<evidence type="ECO:0000256" key="3">
    <source>
        <dbReference type="ARBA" id="ARBA00022692"/>
    </source>
</evidence>
<evidence type="ECO:0000313" key="8">
    <source>
        <dbReference type="Proteomes" id="UP000295371"/>
    </source>
</evidence>
<feature type="transmembrane region" description="Helical" evidence="6">
    <location>
        <begin position="122"/>
        <end position="140"/>
    </location>
</feature>
<keyword evidence="4 6" id="KW-1133">Transmembrane helix</keyword>
<protein>
    <submittedName>
        <fullName evidence="7">Putative 5xTM membrane YitT family protein</fullName>
    </submittedName>
</protein>
<dbReference type="GO" id="GO:0005886">
    <property type="term" value="C:plasma membrane"/>
    <property type="evidence" value="ECO:0007669"/>
    <property type="project" value="UniProtKB-SubCell"/>
</dbReference>
<evidence type="ECO:0000256" key="5">
    <source>
        <dbReference type="ARBA" id="ARBA00023136"/>
    </source>
</evidence>
<comment type="subcellular location">
    <subcellularLocation>
        <location evidence="1">Cell membrane</location>
        <topology evidence="1">Multi-pass membrane protein</topology>
    </subcellularLocation>
</comment>
<proteinExistence type="predicted"/>
<keyword evidence="8" id="KW-1185">Reference proteome</keyword>
<gene>
    <name evidence="7" type="ORF">CLV29_1659</name>
</gene>
<feature type="transmembrane region" description="Helical" evidence="6">
    <location>
        <begin position="185"/>
        <end position="204"/>
    </location>
</feature>
<keyword evidence="3 6" id="KW-0812">Transmembrane</keyword>
<dbReference type="PANTHER" id="PTHR33545:SF5">
    <property type="entry name" value="UPF0750 MEMBRANE PROTEIN YITT"/>
    <property type="match status" value="1"/>
</dbReference>
<dbReference type="Pfam" id="PF02588">
    <property type="entry name" value="YitT_membrane"/>
    <property type="match status" value="1"/>
</dbReference>
<dbReference type="Proteomes" id="UP000295371">
    <property type="component" value="Unassembled WGS sequence"/>
</dbReference>
<dbReference type="EMBL" id="SOAW01000001">
    <property type="protein sequence ID" value="TDT34015.1"/>
    <property type="molecule type" value="Genomic_DNA"/>
</dbReference>
<sequence length="214" mass="22658">MGTPSEQEQPSIVYEWKDTSHSLAENIVGFVTGIVLAAFGLAMLRAIGAVTGGTAGLSLLLGQLTPLGFPVLFSLVNLPFAVLAVLQRGWAFTLRTALAIVCVSLMSAWNAAVLPLADFPPLYGVLLGNLICGVGLLVLFRHGASLGGFNIVALVLHDRTGFRAGWTLMIFDSCVVLLSLTVLDWPMVLLSALGALVLNLVIALNHRPGRYIGH</sequence>
<evidence type="ECO:0000313" key="7">
    <source>
        <dbReference type="EMBL" id="TDT34015.1"/>
    </source>
</evidence>
<feature type="transmembrane region" description="Helical" evidence="6">
    <location>
        <begin position="67"/>
        <end position="86"/>
    </location>
</feature>
<comment type="caution">
    <text evidence="7">The sequence shown here is derived from an EMBL/GenBank/DDBJ whole genome shotgun (WGS) entry which is preliminary data.</text>
</comment>
<name>A0A4R7J9J4_9ACTN</name>
<dbReference type="AlphaFoldDB" id="A0A4R7J9J4"/>
<reference evidence="7 8" key="1">
    <citation type="submission" date="2019-03" db="EMBL/GenBank/DDBJ databases">
        <title>Genomic Encyclopedia of Archaeal and Bacterial Type Strains, Phase II (KMG-II): from individual species to whole genera.</title>
        <authorList>
            <person name="Goeker M."/>
        </authorList>
    </citation>
    <scope>NUCLEOTIDE SEQUENCE [LARGE SCALE GENOMIC DNA]</scope>
    <source>
        <strain evidence="7 8">DSM 24323</strain>
    </source>
</reference>
<evidence type="ECO:0000256" key="6">
    <source>
        <dbReference type="SAM" id="Phobius"/>
    </source>
</evidence>
<dbReference type="InterPro" id="IPR051461">
    <property type="entry name" value="UPF0750_membrane"/>
</dbReference>
<dbReference type="InterPro" id="IPR003740">
    <property type="entry name" value="YitT"/>
</dbReference>
<evidence type="ECO:0000256" key="2">
    <source>
        <dbReference type="ARBA" id="ARBA00022475"/>
    </source>
</evidence>
<feature type="transmembrane region" description="Helical" evidence="6">
    <location>
        <begin position="27"/>
        <end position="47"/>
    </location>
</feature>